<evidence type="ECO:0000313" key="3">
    <source>
        <dbReference type="EMBL" id="SMF59827.1"/>
    </source>
</evidence>
<dbReference type="STRING" id="1513793.SAMN06296036_12047"/>
<keyword evidence="2" id="KW-0732">Signal</keyword>
<name>A0A1Y6CL06_9BACT</name>
<evidence type="ECO:0000313" key="4">
    <source>
        <dbReference type="Proteomes" id="UP000192907"/>
    </source>
</evidence>
<dbReference type="SUPFAM" id="SSF49899">
    <property type="entry name" value="Concanavalin A-like lectins/glucanases"/>
    <property type="match status" value="2"/>
</dbReference>
<feature type="chain" id="PRO_5012825481" description="Concanavalin A-like lectin/glucanases superfamily protein" evidence="2">
    <location>
        <begin position="22"/>
        <end position="784"/>
    </location>
</feature>
<feature type="region of interest" description="Disordered" evidence="1">
    <location>
        <begin position="24"/>
        <end position="45"/>
    </location>
</feature>
<keyword evidence="4" id="KW-1185">Reference proteome</keyword>
<proteinExistence type="predicted"/>
<reference evidence="4" key="1">
    <citation type="submission" date="2017-04" db="EMBL/GenBank/DDBJ databases">
        <authorList>
            <person name="Varghese N."/>
            <person name="Submissions S."/>
        </authorList>
    </citation>
    <scope>NUCLEOTIDE SEQUENCE [LARGE SCALE GENOMIC DNA]</scope>
    <source>
        <strain evidence="4">RKEM611</strain>
    </source>
</reference>
<organism evidence="3 4">
    <name type="scientific">Pseudobacteriovorax antillogorgiicola</name>
    <dbReference type="NCBI Taxonomy" id="1513793"/>
    <lineage>
        <taxon>Bacteria</taxon>
        <taxon>Pseudomonadati</taxon>
        <taxon>Bdellovibrionota</taxon>
        <taxon>Oligoflexia</taxon>
        <taxon>Oligoflexales</taxon>
        <taxon>Pseudobacteriovoracaceae</taxon>
        <taxon>Pseudobacteriovorax</taxon>
    </lineage>
</organism>
<evidence type="ECO:0000256" key="1">
    <source>
        <dbReference type="SAM" id="MobiDB-lite"/>
    </source>
</evidence>
<evidence type="ECO:0008006" key="5">
    <source>
        <dbReference type="Google" id="ProtNLM"/>
    </source>
</evidence>
<dbReference type="PROSITE" id="PS51257">
    <property type="entry name" value="PROKAR_LIPOPROTEIN"/>
    <property type="match status" value="1"/>
</dbReference>
<dbReference type="SUPFAM" id="SSF141072">
    <property type="entry name" value="CalX-like"/>
    <property type="match status" value="1"/>
</dbReference>
<dbReference type="EMBL" id="FWZT01000020">
    <property type="protein sequence ID" value="SMF59827.1"/>
    <property type="molecule type" value="Genomic_DNA"/>
</dbReference>
<gene>
    <name evidence="3" type="ORF">SAMN06296036_12047</name>
</gene>
<dbReference type="InterPro" id="IPR038081">
    <property type="entry name" value="CalX-like_sf"/>
</dbReference>
<accession>A0A1Y6CL06</accession>
<dbReference type="InterPro" id="IPR013320">
    <property type="entry name" value="ConA-like_dom_sf"/>
</dbReference>
<evidence type="ECO:0000256" key="2">
    <source>
        <dbReference type="SAM" id="SignalP"/>
    </source>
</evidence>
<feature type="signal peptide" evidence="2">
    <location>
        <begin position="1"/>
        <end position="21"/>
    </location>
</feature>
<dbReference type="AlphaFoldDB" id="A0A1Y6CL06"/>
<sequence>MVKKMHLLVVMLIAWTMVSCKDQSVEPSSKDSDESSTSTRLQEAWQNSLSSDEKDLLSSALEGVSKDLIKGELNGQIIPISVEANQLHLREGHDDDIVITFKRQDLLHYPLMLSMRIHKDSKAGTDDVVLEPSKNILFGKDQDQVEIVLPLKDDYQVEAREILLLEFKAPTYMELSETSLAFVIDDNDQVDTRQGLAFELKADEESQSFKDHGPENLIVLSEGGSPQFQASTKGRQGRLAFDGKADILTVLDDSVLNSADHYLAKTMIVGFHTGADVQRRQVIFEQGSILRGINIYIDHGQLFLGAYNLANDDAGASTPWAPTHIQTGIVPNAEYLAVIELNANAKTLSAWLNRHELGAQHGVGKLFGHQGGIGIGGAHQEITFHDGAAKIKNGYFFQGQVAYIAAYNRLLNENERVSIENKLWQETMISDKKNTLFTHLKDVTIKEGEREKIAMELELQFPPRKPLVVRTKIGGHPSAEQEVSVPKEIQIAKHQMRVPFSIEVQDNSRPEFEKHVAIEFMTDEGLTPISSLNLRIIDDESFKETTPAAHWLSVSDDGLVNHGASPLTLKPKPKLEKPQPVMDKEGYLAHLQFQGNQVLSFQESKILNRDSYYRTKTLAFAIKTGEDVQGRQMIYKQGDHLRGLNIYIHQGMIYLMVFNQKKLRYHKAWGKHYLSYPIEPNHNYTVVFAFDSDKNRLLAFINEQFIENTQAEIGPLPRHKGSIDLGGLTGPTSFHDTDALVPSFFKGRISEIFHYNTFLNDEELDSLSQYLINKYRRDRLAARR</sequence>
<dbReference type="Gene3D" id="2.60.120.200">
    <property type="match status" value="1"/>
</dbReference>
<protein>
    <recommendedName>
        <fullName evidence="5">Concanavalin A-like lectin/glucanases superfamily protein</fullName>
    </recommendedName>
</protein>
<dbReference type="Proteomes" id="UP000192907">
    <property type="component" value="Unassembled WGS sequence"/>
</dbReference>